<dbReference type="InterPro" id="IPR041727">
    <property type="entry name" value="NAGK-C"/>
</dbReference>
<comment type="similarity">
    <text evidence="9">Belongs to the acetylglutamate kinase family. ArgB subfamily.</text>
</comment>
<keyword evidence="2 9" id="KW-0055">Arginine biosynthesis</keyword>
<sequence length="342" mass="35840">MSDQTPSAPDAPLDLSGIDVGEDLSPSQKAEVLLEALPWLRQFHGALVVVKYGGNAMIDDTLKAAFAEDMVFLRQVGLRPVIVHGGGPQISEMLGRLGIESEFRGGLRVTTPEAMDVVRMVLTGKVSRELVGLLNAHGPHAVGLSGEDGGLLRARRRHATVDGEAVDVGLVGDVVDVDPRAVQDLLDAGRIPVVSTVAPDILDPTQVLNVNADTAAAALAVALRARKLIVLTDVEGLYTSWPDRTSLVSQITASALDTLLPSLESGMVPKMEACLRAVRGGVREAHVIDGRVAHSVLMEVFTTRGIGTMVVPDSDGRLNPPTISAPAGSSGTTTPTTDGDPQ</sequence>
<feature type="site" description="Transition state stabilizer" evidence="9">
    <location>
        <position position="51"/>
    </location>
</feature>
<dbReference type="PANTHER" id="PTHR23342:SF0">
    <property type="entry name" value="N-ACETYLGLUTAMATE SYNTHASE, MITOCHONDRIAL"/>
    <property type="match status" value="1"/>
</dbReference>
<dbReference type="InterPro" id="IPR037528">
    <property type="entry name" value="ArgB"/>
</dbReference>
<protein>
    <recommendedName>
        <fullName evidence="9">Acetylglutamate kinase</fullName>
        <ecNumber evidence="9">2.7.2.8</ecNumber>
    </recommendedName>
    <alternativeName>
        <fullName evidence="9">N-acetyl-L-glutamate 5-phosphotransferase</fullName>
    </alternativeName>
    <alternativeName>
        <fullName evidence="9">NAG kinase</fullName>
        <shortName evidence="9">NAGK</shortName>
    </alternativeName>
</protein>
<comment type="function">
    <text evidence="9">Catalyzes the ATP-dependent phosphorylation of N-acetyl-L-glutamate.</text>
</comment>
<evidence type="ECO:0000256" key="4">
    <source>
        <dbReference type="ARBA" id="ARBA00022679"/>
    </source>
</evidence>
<gene>
    <name evidence="9 12" type="primary">argB</name>
    <name evidence="12" type="ORF">SANBI_002186</name>
</gene>
<evidence type="ECO:0000256" key="7">
    <source>
        <dbReference type="ARBA" id="ARBA00022840"/>
    </source>
</evidence>
<dbReference type="Proteomes" id="UP001304340">
    <property type="component" value="Chromosome"/>
</dbReference>
<evidence type="ECO:0000256" key="5">
    <source>
        <dbReference type="ARBA" id="ARBA00022741"/>
    </source>
</evidence>
<dbReference type="GO" id="GO:0003991">
    <property type="term" value="F:acetylglutamate kinase activity"/>
    <property type="evidence" value="ECO:0007669"/>
    <property type="project" value="UniProtKB-UniRule"/>
</dbReference>
<dbReference type="NCBIfam" id="TIGR00761">
    <property type="entry name" value="argB"/>
    <property type="match status" value="1"/>
</dbReference>
<feature type="domain" description="Aspartate/glutamate/uridylate kinase" evidence="11">
    <location>
        <begin position="47"/>
        <end position="289"/>
    </location>
</feature>
<dbReference type="InterPro" id="IPR036393">
    <property type="entry name" value="AceGlu_kinase-like_sf"/>
</dbReference>
<keyword evidence="4 9" id="KW-0808">Transferase</keyword>
<feature type="region of interest" description="Disordered" evidence="10">
    <location>
        <begin position="312"/>
        <end position="342"/>
    </location>
</feature>
<evidence type="ECO:0000256" key="10">
    <source>
        <dbReference type="SAM" id="MobiDB-lite"/>
    </source>
</evidence>
<dbReference type="HAMAP" id="MF_00082">
    <property type="entry name" value="ArgB"/>
    <property type="match status" value="1"/>
</dbReference>
<evidence type="ECO:0000256" key="6">
    <source>
        <dbReference type="ARBA" id="ARBA00022777"/>
    </source>
</evidence>
<keyword evidence="7 9" id="KW-0067">ATP-binding</keyword>
<evidence type="ECO:0000256" key="9">
    <source>
        <dbReference type="HAMAP-Rule" id="MF_00082"/>
    </source>
</evidence>
<dbReference type="InterPro" id="IPR004662">
    <property type="entry name" value="AcgluKinase_fam"/>
</dbReference>
<evidence type="ECO:0000313" key="12">
    <source>
        <dbReference type="EMBL" id="WPF80939.1"/>
    </source>
</evidence>
<keyword evidence="6 9" id="KW-0418">Kinase</keyword>
<feature type="compositionally biased region" description="Low complexity" evidence="10">
    <location>
        <begin position="324"/>
        <end position="342"/>
    </location>
</feature>
<dbReference type="EC" id="2.7.2.8" evidence="9"/>
<keyword evidence="13" id="KW-1185">Reference proteome</keyword>
<evidence type="ECO:0000256" key="2">
    <source>
        <dbReference type="ARBA" id="ARBA00022571"/>
    </source>
</evidence>
<accession>A0AAF0Z5D0</accession>
<dbReference type="EMBL" id="CP138359">
    <property type="protein sequence ID" value="WPF80939.1"/>
    <property type="molecule type" value="Genomic_DNA"/>
</dbReference>
<dbReference type="InterPro" id="IPR001057">
    <property type="entry name" value="Glu/AcGlu_kinase"/>
</dbReference>
<dbReference type="Gene3D" id="3.40.1160.10">
    <property type="entry name" value="Acetylglutamate kinase-like"/>
    <property type="match status" value="1"/>
</dbReference>
<feature type="binding site" evidence="9">
    <location>
        <position position="108"/>
    </location>
    <ligand>
        <name>substrate</name>
    </ligand>
</feature>
<dbReference type="PRINTS" id="PR00474">
    <property type="entry name" value="GLU5KINASE"/>
</dbReference>
<comment type="pathway">
    <text evidence="1 9">Amino-acid biosynthesis; L-arginine biosynthesis; N(2)-acetyl-L-ornithine from L-glutamate: step 2/4.</text>
</comment>
<evidence type="ECO:0000259" key="11">
    <source>
        <dbReference type="Pfam" id="PF00696"/>
    </source>
</evidence>
<reference evidence="13" key="1">
    <citation type="submission" date="2023-11" db="EMBL/GenBank/DDBJ databases">
        <authorList>
            <person name="Helweg L.P."/>
            <person name="Kiel A."/>
            <person name="Hitz F."/>
            <person name="Ruckert-Reed C."/>
            <person name="Busche T."/>
            <person name="Kaltschmidt B."/>
            <person name="Kaltschmidt C."/>
        </authorList>
    </citation>
    <scope>NUCLEOTIDE SEQUENCE [LARGE SCALE GENOMIC DNA]</scope>
    <source>
        <strain evidence="13">4.1</strain>
    </source>
</reference>
<organism evidence="12 13">
    <name type="scientific">Sanguibacter biliveldensis</name>
    <dbReference type="NCBI Taxonomy" id="3030830"/>
    <lineage>
        <taxon>Bacteria</taxon>
        <taxon>Bacillati</taxon>
        <taxon>Actinomycetota</taxon>
        <taxon>Actinomycetes</taxon>
        <taxon>Micrococcales</taxon>
        <taxon>Sanguibacteraceae</taxon>
        <taxon>Sanguibacter</taxon>
    </lineage>
</organism>
<evidence type="ECO:0000256" key="8">
    <source>
        <dbReference type="ARBA" id="ARBA00048141"/>
    </source>
</evidence>
<dbReference type="GO" id="GO:0042450">
    <property type="term" value="P:L-arginine biosynthetic process via ornithine"/>
    <property type="evidence" value="ECO:0007669"/>
    <property type="project" value="UniProtKB-UniRule"/>
</dbReference>
<name>A0AAF0Z5D0_9MICO</name>
<feature type="site" description="Transition state stabilizer" evidence="9">
    <location>
        <position position="270"/>
    </location>
</feature>
<keyword evidence="9" id="KW-0963">Cytoplasm</keyword>
<feature type="binding site" evidence="9">
    <location>
        <position position="209"/>
    </location>
    <ligand>
        <name>substrate</name>
    </ligand>
</feature>
<feature type="binding site" evidence="9">
    <location>
        <begin position="86"/>
        <end position="87"/>
    </location>
    <ligand>
        <name>substrate</name>
    </ligand>
</feature>
<evidence type="ECO:0000256" key="3">
    <source>
        <dbReference type="ARBA" id="ARBA00022605"/>
    </source>
</evidence>
<dbReference type="GO" id="GO:0005737">
    <property type="term" value="C:cytoplasm"/>
    <property type="evidence" value="ECO:0007669"/>
    <property type="project" value="UniProtKB-SubCell"/>
</dbReference>
<keyword evidence="5 9" id="KW-0547">Nucleotide-binding</keyword>
<dbReference type="GO" id="GO:0005524">
    <property type="term" value="F:ATP binding"/>
    <property type="evidence" value="ECO:0007669"/>
    <property type="project" value="UniProtKB-UniRule"/>
</dbReference>
<dbReference type="KEGG" id="sbil:SANBI_002186"/>
<keyword evidence="3 9" id="KW-0028">Amino-acid biosynthesis</keyword>
<dbReference type="SUPFAM" id="SSF53633">
    <property type="entry name" value="Carbamate kinase-like"/>
    <property type="match status" value="1"/>
</dbReference>
<dbReference type="RefSeq" id="WP_319154940.1">
    <property type="nucleotide sequence ID" value="NZ_CP138359.1"/>
</dbReference>
<dbReference type="Pfam" id="PF00696">
    <property type="entry name" value="AA_kinase"/>
    <property type="match status" value="1"/>
</dbReference>
<dbReference type="CDD" id="cd04250">
    <property type="entry name" value="AAK_NAGK-C"/>
    <property type="match status" value="1"/>
</dbReference>
<dbReference type="PANTHER" id="PTHR23342">
    <property type="entry name" value="N-ACETYLGLUTAMATE SYNTHASE"/>
    <property type="match status" value="1"/>
</dbReference>
<comment type="catalytic activity">
    <reaction evidence="8 9">
        <text>N-acetyl-L-glutamate + ATP = N-acetyl-L-glutamyl 5-phosphate + ADP</text>
        <dbReference type="Rhea" id="RHEA:14629"/>
        <dbReference type="ChEBI" id="CHEBI:30616"/>
        <dbReference type="ChEBI" id="CHEBI:44337"/>
        <dbReference type="ChEBI" id="CHEBI:57936"/>
        <dbReference type="ChEBI" id="CHEBI:456216"/>
        <dbReference type="EC" id="2.7.2.8"/>
    </reaction>
</comment>
<dbReference type="PIRSF" id="PIRSF000728">
    <property type="entry name" value="NAGK"/>
    <property type="match status" value="1"/>
</dbReference>
<comment type="subcellular location">
    <subcellularLocation>
        <location evidence="9">Cytoplasm</location>
    </subcellularLocation>
</comment>
<feature type="region of interest" description="Disordered" evidence="10">
    <location>
        <begin position="1"/>
        <end position="20"/>
    </location>
</feature>
<dbReference type="AlphaFoldDB" id="A0AAF0Z5D0"/>
<dbReference type="InterPro" id="IPR001048">
    <property type="entry name" value="Asp/Glu/Uridylate_kinase"/>
</dbReference>
<proteinExistence type="inferred from homology"/>
<evidence type="ECO:0000256" key="1">
    <source>
        <dbReference type="ARBA" id="ARBA00004828"/>
    </source>
</evidence>
<dbReference type="FunFam" id="3.40.1160.10:FF:000004">
    <property type="entry name" value="Acetylglutamate kinase"/>
    <property type="match status" value="1"/>
</dbReference>
<evidence type="ECO:0000313" key="13">
    <source>
        <dbReference type="Proteomes" id="UP001304340"/>
    </source>
</evidence>